<evidence type="ECO:0000259" key="3">
    <source>
        <dbReference type="Pfam" id="PF06221"/>
    </source>
</evidence>
<dbReference type="CDD" id="cd06554">
    <property type="entry name" value="ASCH_ASC-1_like"/>
    <property type="match status" value="1"/>
</dbReference>
<evidence type="ECO:0008006" key="8">
    <source>
        <dbReference type="Google" id="ProtNLM"/>
    </source>
</evidence>
<dbReference type="EMBL" id="OZ034827">
    <property type="protein sequence ID" value="CAL1683019.1"/>
    <property type="molecule type" value="Genomic_DNA"/>
</dbReference>
<feature type="domain" description="TRIP4/RQT4 C2HC5-type zinc finger" evidence="3">
    <location>
        <begin position="137"/>
        <end position="182"/>
    </location>
</feature>
<evidence type="ECO:0000313" key="6">
    <source>
        <dbReference type="EMBL" id="CAL1683019.1"/>
    </source>
</evidence>
<dbReference type="Pfam" id="PF23134">
    <property type="entry name" value="TRIP4_3rd"/>
    <property type="match status" value="1"/>
</dbReference>
<gene>
    <name evidence="6" type="ORF">LPLAT_LOCUS8835</name>
</gene>
<evidence type="ECO:0000313" key="7">
    <source>
        <dbReference type="Proteomes" id="UP001497644"/>
    </source>
</evidence>
<proteinExistence type="predicted"/>
<dbReference type="Proteomes" id="UP001497644">
    <property type="component" value="Chromosome 4"/>
</dbReference>
<keyword evidence="7" id="KW-1185">Reference proteome</keyword>
<dbReference type="AlphaFoldDB" id="A0AAV2NRC9"/>
<dbReference type="SUPFAM" id="SSF88697">
    <property type="entry name" value="PUA domain-like"/>
    <property type="match status" value="1"/>
</dbReference>
<dbReference type="InterPro" id="IPR039128">
    <property type="entry name" value="TRIP4-like"/>
</dbReference>
<dbReference type="GO" id="GO:0180022">
    <property type="term" value="C:RQC-trigger complex"/>
    <property type="evidence" value="ECO:0007669"/>
    <property type="project" value="InterPro"/>
</dbReference>
<sequence>MEKWVNEKLSELLDFQIPDELVKYIVTIENERDLENYFATLLDYKNPKHRQFVIELKRQRGESRSSYNNQTGYKKTNNNDNVPNKQNEKKKGKAKGKENVQIQEAAKFETKPVKVEKKKTKFVNILSHGDILLKGRHKCDCEAKRHALINNCLNCGRIVCAQEGAGPCFFCDELVCSPDQQMLLQSNTKQADNLYNKLMERKPNKGFEDSLKQRDKLLEFDRNSARRTKVIDDESDYYQSNSTWLSTEEREKLRKQESEALARKHASRLDKRVTMDFMGRVVYDDQFHNLQSEELGETMSYDDFENLNVCPTIEFDRPTFIEMGISGTSRRIENDTWNTESRIQDKEYLEMSDQGLCLSMHQPYASLLVAGIKTHEGRSWYSSHRGRLWIASAAKVPSAEEISNIQHVYNILKNKTIKFPETYSTSCLLGCVTVIDVLSQEEYRKQYPEGENESPYVFICENSYMLPINFPMKGKHKIYKLDKKLHQAASKCLERAMQMTNE</sequence>
<dbReference type="InterPro" id="IPR056993">
    <property type="entry name" value="TRIP4_3rd_dom"/>
</dbReference>
<name>A0AAV2NRC9_9HYME</name>
<dbReference type="PANTHER" id="PTHR12963:SF4">
    <property type="entry name" value="ACTIVATING SIGNAL COINTEGRATOR 1"/>
    <property type="match status" value="1"/>
</dbReference>
<reference evidence="6" key="1">
    <citation type="submission" date="2024-04" db="EMBL/GenBank/DDBJ databases">
        <authorList>
            <consortium name="Molecular Ecology Group"/>
        </authorList>
    </citation>
    <scope>NUCLEOTIDE SEQUENCE</scope>
</reference>
<dbReference type="GO" id="GO:0005634">
    <property type="term" value="C:nucleus"/>
    <property type="evidence" value="ECO:0007669"/>
    <property type="project" value="InterPro"/>
</dbReference>
<feature type="region of interest" description="Disordered" evidence="1">
    <location>
        <begin position="57"/>
        <end position="99"/>
    </location>
</feature>
<dbReference type="GO" id="GO:0008270">
    <property type="term" value="F:zinc ion binding"/>
    <property type="evidence" value="ECO:0007669"/>
    <property type="project" value="InterPro"/>
</dbReference>
<dbReference type="InterPro" id="IPR009349">
    <property type="entry name" value="TRIP4/RQT4_C2HC5_Znf"/>
</dbReference>
<feature type="domain" description="Activating signal cointegrator 1 third" evidence="4">
    <location>
        <begin position="233"/>
        <end position="285"/>
    </location>
</feature>
<dbReference type="FunFam" id="2.30.130.30:FF:000006">
    <property type="entry name" value="Putative_zinc_finger_motif_-_C2HC5-type /ASCH_domain_containing_protein_-_putative"/>
    <property type="match status" value="1"/>
</dbReference>
<dbReference type="InterPro" id="IPR056994">
    <property type="entry name" value="TRI4_N"/>
</dbReference>
<feature type="domain" description="Activating signal cointegrator 1 N-terminal" evidence="5">
    <location>
        <begin position="1"/>
        <end position="58"/>
    </location>
</feature>
<dbReference type="Pfam" id="PF23135">
    <property type="entry name" value="TRI4_N"/>
    <property type="match status" value="1"/>
</dbReference>
<accession>A0AAV2NRC9</accession>
<dbReference type="Gene3D" id="2.30.130.30">
    <property type="entry name" value="Hypothetical protein"/>
    <property type="match status" value="1"/>
</dbReference>
<dbReference type="Pfam" id="PF06221">
    <property type="entry name" value="zf-C2HC5"/>
    <property type="match status" value="1"/>
</dbReference>
<feature type="compositionally biased region" description="Polar residues" evidence="1">
    <location>
        <begin position="64"/>
        <end position="83"/>
    </location>
</feature>
<dbReference type="Pfam" id="PF04266">
    <property type="entry name" value="ASCH"/>
    <property type="match status" value="1"/>
</dbReference>
<dbReference type="PANTHER" id="PTHR12963">
    <property type="entry name" value="THYROID RECEPTOR INTERACTING PROTEIN RELATED"/>
    <property type="match status" value="1"/>
</dbReference>
<dbReference type="InterPro" id="IPR007374">
    <property type="entry name" value="ASCH_domain"/>
</dbReference>
<evidence type="ECO:0000259" key="5">
    <source>
        <dbReference type="Pfam" id="PF23135"/>
    </source>
</evidence>
<feature type="domain" description="ASCH" evidence="2">
    <location>
        <begin position="358"/>
        <end position="450"/>
    </location>
</feature>
<evidence type="ECO:0000259" key="4">
    <source>
        <dbReference type="Pfam" id="PF23134"/>
    </source>
</evidence>
<organism evidence="6 7">
    <name type="scientific">Lasius platythorax</name>
    <dbReference type="NCBI Taxonomy" id="488582"/>
    <lineage>
        <taxon>Eukaryota</taxon>
        <taxon>Metazoa</taxon>
        <taxon>Ecdysozoa</taxon>
        <taxon>Arthropoda</taxon>
        <taxon>Hexapoda</taxon>
        <taxon>Insecta</taxon>
        <taxon>Pterygota</taxon>
        <taxon>Neoptera</taxon>
        <taxon>Endopterygota</taxon>
        <taxon>Hymenoptera</taxon>
        <taxon>Apocrita</taxon>
        <taxon>Aculeata</taxon>
        <taxon>Formicoidea</taxon>
        <taxon>Formicidae</taxon>
        <taxon>Formicinae</taxon>
        <taxon>Lasius</taxon>
        <taxon>Lasius</taxon>
    </lineage>
</organism>
<evidence type="ECO:0000259" key="2">
    <source>
        <dbReference type="Pfam" id="PF04266"/>
    </source>
</evidence>
<dbReference type="InterPro" id="IPR015947">
    <property type="entry name" value="PUA-like_sf"/>
</dbReference>
<protein>
    <recommendedName>
        <fullName evidence="8">Activating signal cointegrator 1</fullName>
    </recommendedName>
</protein>
<evidence type="ECO:0000256" key="1">
    <source>
        <dbReference type="SAM" id="MobiDB-lite"/>
    </source>
</evidence>
<dbReference type="GO" id="GO:0072344">
    <property type="term" value="P:rescue of stalled ribosome"/>
    <property type="evidence" value="ECO:0007669"/>
    <property type="project" value="InterPro"/>
</dbReference>